<evidence type="ECO:0000259" key="5">
    <source>
        <dbReference type="PROSITE" id="PS50023"/>
    </source>
</evidence>
<dbReference type="Pfam" id="PF00412">
    <property type="entry name" value="LIM"/>
    <property type="match status" value="1"/>
</dbReference>
<dbReference type="PROSITE" id="PS50023">
    <property type="entry name" value="LIM_DOMAIN_2"/>
    <property type="match status" value="1"/>
</dbReference>
<dbReference type="InterPro" id="IPR001781">
    <property type="entry name" value="Znf_LIM"/>
</dbReference>
<dbReference type="SMART" id="SM00132">
    <property type="entry name" value="LIM"/>
    <property type="match status" value="1"/>
</dbReference>
<dbReference type="GO" id="GO:0046872">
    <property type="term" value="F:metal ion binding"/>
    <property type="evidence" value="ECO:0007669"/>
    <property type="project" value="UniProtKB-KW"/>
</dbReference>
<dbReference type="AlphaFoldDB" id="A0ABD2QGJ6"/>
<dbReference type="Proteomes" id="UP001626550">
    <property type="component" value="Unassembled WGS sequence"/>
</dbReference>
<keyword evidence="7" id="KW-1185">Reference proteome</keyword>
<sequence length="179" mass="20555">MNGRYQTFSPRISCNLVMAEQQHQPSGLVRGHEICLQCKQSVRSARDRVMFAGYYFHRQCLRCQDCKMPLKPHLARKLSTDCNQFSVYCNLHYELRTSPDLNQNNDIPQCFNSIRVANRPVTTSLCRNNSTWSRGNGQVTLRSICSLNQEKAPMQAGVNRIFMKPISLFPERVSSTDYG</sequence>
<accession>A0ABD2QGJ6</accession>
<dbReference type="PROSITE" id="PS00478">
    <property type="entry name" value="LIM_DOMAIN_1"/>
    <property type="match status" value="1"/>
</dbReference>
<evidence type="ECO:0000313" key="7">
    <source>
        <dbReference type="Proteomes" id="UP001626550"/>
    </source>
</evidence>
<evidence type="ECO:0000256" key="4">
    <source>
        <dbReference type="PROSITE-ProRule" id="PRU00125"/>
    </source>
</evidence>
<reference evidence="6 7" key="1">
    <citation type="submission" date="2024-11" db="EMBL/GenBank/DDBJ databases">
        <title>Adaptive evolution of stress response genes in parasites aligns with host niche diversity.</title>
        <authorList>
            <person name="Hahn C."/>
            <person name="Resl P."/>
        </authorList>
    </citation>
    <scope>NUCLEOTIDE SEQUENCE [LARGE SCALE GENOMIC DNA]</scope>
    <source>
        <strain evidence="6">EGGRZ-B1_66</strain>
        <tissue evidence="6">Body</tissue>
    </source>
</reference>
<keyword evidence="2 4" id="KW-0862">Zinc</keyword>
<organism evidence="6 7">
    <name type="scientific">Cichlidogyrus casuarinus</name>
    <dbReference type="NCBI Taxonomy" id="1844966"/>
    <lineage>
        <taxon>Eukaryota</taxon>
        <taxon>Metazoa</taxon>
        <taxon>Spiralia</taxon>
        <taxon>Lophotrochozoa</taxon>
        <taxon>Platyhelminthes</taxon>
        <taxon>Monogenea</taxon>
        <taxon>Monopisthocotylea</taxon>
        <taxon>Dactylogyridea</taxon>
        <taxon>Ancyrocephalidae</taxon>
        <taxon>Cichlidogyrus</taxon>
    </lineage>
</organism>
<evidence type="ECO:0000256" key="2">
    <source>
        <dbReference type="ARBA" id="ARBA00022833"/>
    </source>
</evidence>
<proteinExistence type="predicted"/>
<dbReference type="Gene3D" id="2.10.110.10">
    <property type="entry name" value="Cysteine Rich Protein"/>
    <property type="match status" value="1"/>
</dbReference>
<evidence type="ECO:0000256" key="3">
    <source>
        <dbReference type="ARBA" id="ARBA00023038"/>
    </source>
</evidence>
<evidence type="ECO:0000313" key="6">
    <source>
        <dbReference type="EMBL" id="KAL3317496.1"/>
    </source>
</evidence>
<evidence type="ECO:0000256" key="1">
    <source>
        <dbReference type="ARBA" id="ARBA00022723"/>
    </source>
</evidence>
<comment type="caution">
    <text evidence="6">The sequence shown here is derived from an EMBL/GenBank/DDBJ whole genome shotgun (WGS) entry which is preliminary data.</text>
</comment>
<feature type="domain" description="LIM zinc-binding" evidence="5">
    <location>
        <begin position="33"/>
        <end position="99"/>
    </location>
</feature>
<keyword evidence="1 4" id="KW-0479">Metal-binding</keyword>
<gene>
    <name evidence="6" type="ORF">Ciccas_003845</name>
</gene>
<protein>
    <recommendedName>
        <fullName evidence="5">LIM zinc-binding domain-containing protein</fullName>
    </recommendedName>
</protein>
<keyword evidence="3 4" id="KW-0440">LIM domain</keyword>
<dbReference type="EMBL" id="JBJKFK010000375">
    <property type="protein sequence ID" value="KAL3317496.1"/>
    <property type="molecule type" value="Genomic_DNA"/>
</dbReference>
<name>A0ABD2QGJ6_9PLAT</name>